<gene>
    <name evidence="2" type="ORF">GL279_00480</name>
</gene>
<proteinExistence type="predicted"/>
<dbReference type="EMBL" id="WMIF01000001">
    <property type="protein sequence ID" value="MTH33074.1"/>
    <property type="molecule type" value="Genomic_DNA"/>
</dbReference>
<reference evidence="2 3" key="1">
    <citation type="submission" date="2019-11" db="EMBL/GenBank/DDBJ databases">
        <authorList>
            <person name="Dong K."/>
        </authorList>
    </citation>
    <scope>NUCLEOTIDE SEQUENCE [LARGE SCALE GENOMIC DNA]</scope>
    <source>
        <strain evidence="2 3">JCM 17370</strain>
    </source>
</reference>
<sequence>MSDDLIEMQRRIDTLSRMLQEDQDDLARLRAEVERLKAQRDVASHNARHYADLCVAAETALSDERRHADEMARAAEMLDTHAVAIHDADGKCYSVRARDYARLFDALAQHRARRQS</sequence>
<name>A0A844H0K1_9RHOB</name>
<feature type="coiled-coil region" evidence="1">
    <location>
        <begin position="5"/>
        <end position="46"/>
    </location>
</feature>
<dbReference type="Proteomes" id="UP000442533">
    <property type="component" value="Unassembled WGS sequence"/>
</dbReference>
<evidence type="ECO:0000313" key="2">
    <source>
        <dbReference type="EMBL" id="MTH33074.1"/>
    </source>
</evidence>
<keyword evidence="3" id="KW-1185">Reference proteome</keyword>
<organism evidence="2 3">
    <name type="scientific">Paracoccus limosus</name>
    <dbReference type="NCBI Taxonomy" id="913252"/>
    <lineage>
        <taxon>Bacteria</taxon>
        <taxon>Pseudomonadati</taxon>
        <taxon>Pseudomonadota</taxon>
        <taxon>Alphaproteobacteria</taxon>
        <taxon>Rhodobacterales</taxon>
        <taxon>Paracoccaceae</taxon>
        <taxon>Paracoccus</taxon>
    </lineage>
</organism>
<evidence type="ECO:0000313" key="3">
    <source>
        <dbReference type="Proteomes" id="UP000442533"/>
    </source>
</evidence>
<dbReference type="AlphaFoldDB" id="A0A844H0K1"/>
<dbReference type="RefSeq" id="WP_155062642.1">
    <property type="nucleotide sequence ID" value="NZ_WMIF01000001.1"/>
</dbReference>
<keyword evidence="1" id="KW-0175">Coiled coil</keyword>
<protein>
    <submittedName>
        <fullName evidence="2">Uncharacterized protein</fullName>
    </submittedName>
</protein>
<comment type="caution">
    <text evidence="2">The sequence shown here is derived from an EMBL/GenBank/DDBJ whole genome shotgun (WGS) entry which is preliminary data.</text>
</comment>
<accession>A0A844H0K1</accession>
<evidence type="ECO:0000256" key="1">
    <source>
        <dbReference type="SAM" id="Coils"/>
    </source>
</evidence>